<feature type="region of interest" description="Disordered" evidence="1">
    <location>
        <begin position="83"/>
        <end position="110"/>
    </location>
</feature>
<keyword evidence="3" id="KW-1185">Reference proteome</keyword>
<evidence type="ECO:0000313" key="2">
    <source>
        <dbReference type="EMBL" id="AHH16896.1"/>
    </source>
</evidence>
<evidence type="ECO:0000256" key="1">
    <source>
        <dbReference type="SAM" id="MobiDB-lite"/>
    </source>
</evidence>
<organism evidence="2 3">
    <name type="scientific">Nocardia nova SH22a</name>
    <dbReference type="NCBI Taxonomy" id="1415166"/>
    <lineage>
        <taxon>Bacteria</taxon>
        <taxon>Bacillati</taxon>
        <taxon>Actinomycetota</taxon>
        <taxon>Actinomycetes</taxon>
        <taxon>Mycobacteriales</taxon>
        <taxon>Nocardiaceae</taxon>
        <taxon>Nocardia</taxon>
    </lineage>
</organism>
<name>W5TI62_9NOCA</name>
<evidence type="ECO:0000313" key="3">
    <source>
        <dbReference type="Proteomes" id="UP000019150"/>
    </source>
</evidence>
<dbReference type="eggNOG" id="ENOG5032FKP">
    <property type="taxonomic scope" value="Bacteria"/>
</dbReference>
<dbReference type="Proteomes" id="UP000019150">
    <property type="component" value="Chromosome"/>
</dbReference>
<dbReference type="HOGENOM" id="CLU_1569101_0_0_11"/>
<dbReference type="RefSeq" id="WP_148306794.1">
    <property type="nucleotide sequence ID" value="NZ_CP006850.1"/>
</dbReference>
<reference evidence="2 3" key="1">
    <citation type="journal article" date="2014" name="Appl. Environ. Microbiol.">
        <title>Insights into the Microbial Degradation of Rubber and Gutta-Percha by Analysis of the Complete Genome of Nocardia nova SH22a.</title>
        <authorList>
            <person name="Luo Q."/>
            <person name="Hiessl S."/>
            <person name="Poehlein A."/>
            <person name="Daniel R."/>
            <person name="Steinbuchel A."/>
        </authorList>
    </citation>
    <scope>NUCLEOTIDE SEQUENCE [LARGE SCALE GENOMIC DNA]</scope>
    <source>
        <strain evidence="2">SH22a</strain>
    </source>
</reference>
<accession>W5TI62</accession>
<proteinExistence type="predicted"/>
<sequence>MSRRKVRRDGIADYVTQKLAWREADGLLQKGTVGGVAYRVDELLEMAEHLQQLGHTNDILDTLFTALRRNELRALFDSAFDEHGDPRDQRSCSDCGKPLPRRPAGSPGRRAKYCTSACRQRAYRCRRGGRPQRVESTAVMLYRLKKLELLLLQESAFSVVDNRWTPASDA</sequence>
<dbReference type="EMBL" id="CP006850">
    <property type="protein sequence ID" value="AHH16896.1"/>
    <property type="molecule type" value="Genomic_DNA"/>
</dbReference>
<gene>
    <name evidence="2" type="ORF">NONO_c20980</name>
</gene>
<protein>
    <submittedName>
        <fullName evidence="2">Uncharacterized protein</fullName>
    </submittedName>
</protein>
<dbReference type="KEGG" id="nno:NONO_c20980"/>
<dbReference type="AlphaFoldDB" id="W5TI62"/>